<evidence type="ECO:0000313" key="5">
    <source>
        <dbReference type="Proteomes" id="UP000029964"/>
    </source>
</evidence>
<evidence type="ECO:0000259" key="2">
    <source>
        <dbReference type="PROSITE" id="PS51673"/>
    </source>
</evidence>
<dbReference type="PROSITE" id="PS51938">
    <property type="entry name" value="SUZ_C"/>
    <property type="match status" value="1"/>
</dbReference>
<feature type="compositionally biased region" description="Low complexity" evidence="1">
    <location>
        <begin position="161"/>
        <end position="177"/>
    </location>
</feature>
<dbReference type="OrthoDB" id="5422283at2759"/>
<feature type="domain" description="SUZ" evidence="2">
    <location>
        <begin position="78"/>
        <end position="162"/>
    </location>
</feature>
<organism evidence="4 5">
    <name type="scientific">Hapsidospora chrysogenum (strain ATCC 11550 / CBS 779.69 / DSM 880 / IAM 14645 / JCM 23072 / IMI 49137)</name>
    <name type="common">Acremonium chrysogenum</name>
    <dbReference type="NCBI Taxonomy" id="857340"/>
    <lineage>
        <taxon>Eukaryota</taxon>
        <taxon>Fungi</taxon>
        <taxon>Dikarya</taxon>
        <taxon>Ascomycota</taxon>
        <taxon>Pezizomycotina</taxon>
        <taxon>Sordariomycetes</taxon>
        <taxon>Hypocreomycetidae</taxon>
        <taxon>Hypocreales</taxon>
        <taxon>Bionectriaceae</taxon>
        <taxon>Hapsidospora</taxon>
    </lineage>
</organism>
<name>A0A086STP9_HAPC1</name>
<accession>A0A086STP9</accession>
<gene>
    <name evidence="4" type="ORF">ACRE_088370</name>
</gene>
<dbReference type="InterPro" id="IPR024771">
    <property type="entry name" value="SUZ"/>
</dbReference>
<feature type="compositionally biased region" description="Basic and acidic residues" evidence="1">
    <location>
        <begin position="133"/>
        <end position="157"/>
    </location>
</feature>
<feature type="compositionally biased region" description="Basic and acidic residues" evidence="1">
    <location>
        <begin position="46"/>
        <end position="58"/>
    </location>
</feature>
<feature type="domain" description="SUZ-C" evidence="3">
    <location>
        <begin position="221"/>
        <end position="270"/>
    </location>
</feature>
<dbReference type="HOGENOM" id="CLU_060774_0_0_1"/>
<dbReference type="PROSITE" id="PS51673">
    <property type="entry name" value="SUZ"/>
    <property type="match status" value="1"/>
</dbReference>
<evidence type="ECO:0000256" key="1">
    <source>
        <dbReference type="SAM" id="MobiDB-lite"/>
    </source>
</evidence>
<proteinExistence type="predicted"/>
<evidence type="ECO:0000313" key="4">
    <source>
        <dbReference type="EMBL" id="KFH40481.1"/>
    </source>
</evidence>
<dbReference type="Proteomes" id="UP000029964">
    <property type="component" value="Unassembled WGS sequence"/>
</dbReference>
<dbReference type="STRING" id="857340.A0A086STP9"/>
<dbReference type="InterPro" id="IPR024642">
    <property type="entry name" value="SUZ-C"/>
</dbReference>
<reference evidence="5" key="1">
    <citation type="journal article" date="2014" name="Genome Announc.">
        <title>Genome sequence and annotation of Acremonium chrysogenum, producer of the beta-lactam antibiotic cephalosporin C.</title>
        <authorList>
            <person name="Terfehr D."/>
            <person name="Dahlmann T.A."/>
            <person name="Specht T."/>
            <person name="Zadra I."/>
            <person name="Kuernsteiner H."/>
            <person name="Kueck U."/>
        </authorList>
    </citation>
    <scope>NUCLEOTIDE SEQUENCE [LARGE SCALE GENOMIC DNA]</scope>
    <source>
        <strain evidence="5">ATCC 11550 / CBS 779.69 / DSM 880 / IAM 14645 / JCM 23072 / IMI 49137</strain>
    </source>
</reference>
<protein>
    <submittedName>
        <fullName evidence="4">Uncharacterized protein</fullName>
    </submittedName>
</protein>
<feature type="region of interest" description="Disordered" evidence="1">
    <location>
        <begin position="1"/>
        <end position="58"/>
    </location>
</feature>
<comment type="caution">
    <text evidence="4">The sequence shown here is derived from an EMBL/GenBank/DDBJ whole genome shotgun (WGS) entry which is preliminary data.</text>
</comment>
<dbReference type="EMBL" id="JPKY01000198">
    <property type="protein sequence ID" value="KFH40481.1"/>
    <property type="molecule type" value="Genomic_DNA"/>
</dbReference>
<sequence>MVKKTPVPDAWDDDWETQADKLASDASNNSKPEAEPEPEPQMPQTKAERLVRHAETNRKLWESADTRETFHFLEATNNVPLTTSFKPQVKVLSRKPVIAKRDPATGMAQMTLDGGDDDNDDDSAKQEAQPTPEEIRAKQRRDREEKQRRYEEARAKIFGESATSSGASSPSGAVTPPRSSRGRGRGGVQRNNNDGRQLDSRRQNSNAPPPTRELYDPGYSPRPESSQGRGSDSDGATRTRGSSAPRNELPAIRQPRGPDGSGRGGFGFARRGAKES</sequence>
<keyword evidence="5" id="KW-1185">Reference proteome</keyword>
<evidence type="ECO:0000259" key="3">
    <source>
        <dbReference type="PROSITE" id="PS51938"/>
    </source>
</evidence>
<feature type="region of interest" description="Disordered" evidence="1">
    <location>
        <begin position="96"/>
        <end position="276"/>
    </location>
</feature>
<dbReference type="AlphaFoldDB" id="A0A086STP9"/>